<evidence type="ECO:0000313" key="2">
    <source>
        <dbReference type="Proteomes" id="UP000886520"/>
    </source>
</evidence>
<gene>
    <name evidence="1" type="ORF">GOP47_0014754</name>
</gene>
<keyword evidence="2" id="KW-1185">Reference proteome</keyword>
<evidence type="ECO:0000313" key="1">
    <source>
        <dbReference type="EMBL" id="KAI5070411.1"/>
    </source>
</evidence>
<protein>
    <submittedName>
        <fullName evidence="1">Uncharacterized protein</fullName>
    </submittedName>
</protein>
<comment type="caution">
    <text evidence="1">The sequence shown here is derived from an EMBL/GenBank/DDBJ whole genome shotgun (WGS) entry which is preliminary data.</text>
</comment>
<proteinExistence type="predicted"/>
<dbReference type="AlphaFoldDB" id="A0A9D4UMU2"/>
<accession>A0A9D4UMU2</accession>
<dbReference type="Proteomes" id="UP000886520">
    <property type="component" value="Chromosome 14"/>
</dbReference>
<reference evidence="1" key="1">
    <citation type="submission" date="2021-01" db="EMBL/GenBank/DDBJ databases">
        <title>Adiantum capillus-veneris genome.</title>
        <authorList>
            <person name="Fang Y."/>
            <person name="Liao Q."/>
        </authorList>
    </citation>
    <scope>NUCLEOTIDE SEQUENCE</scope>
    <source>
        <strain evidence="1">H3</strain>
        <tissue evidence="1">Leaf</tissue>
    </source>
</reference>
<name>A0A9D4UMU2_ADICA</name>
<organism evidence="1 2">
    <name type="scientific">Adiantum capillus-veneris</name>
    <name type="common">Maidenhair fern</name>
    <dbReference type="NCBI Taxonomy" id="13818"/>
    <lineage>
        <taxon>Eukaryota</taxon>
        <taxon>Viridiplantae</taxon>
        <taxon>Streptophyta</taxon>
        <taxon>Embryophyta</taxon>
        <taxon>Tracheophyta</taxon>
        <taxon>Polypodiopsida</taxon>
        <taxon>Polypodiidae</taxon>
        <taxon>Polypodiales</taxon>
        <taxon>Pteridineae</taxon>
        <taxon>Pteridaceae</taxon>
        <taxon>Vittarioideae</taxon>
        <taxon>Adiantum</taxon>
    </lineage>
</organism>
<dbReference type="EMBL" id="JABFUD020000014">
    <property type="protein sequence ID" value="KAI5070411.1"/>
    <property type="molecule type" value="Genomic_DNA"/>
</dbReference>
<sequence length="76" mass="8574">MRRVPTSKVSKCRRAATQYARLAKQRNVPTCGAASREGVDHHARQKRAIKTGSFGLAREEAFMSSALQREVEEIRM</sequence>